<evidence type="ECO:0000256" key="1">
    <source>
        <dbReference type="SAM" id="Coils"/>
    </source>
</evidence>
<dbReference type="Gene3D" id="3.40.50.1390">
    <property type="entry name" value="Resolvase, N-terminal catalytic domain"/>
    <property type="match status" value="1"/>
</dbReference>
<feature type="coiled-coil region" evidence="1">
    <location>
        <begin position="395"/>
        <end position="457"/>
    </location>
</feature>
<keyword evidence="1" id="KW-0175">Coiled coil</keyword>
<evidence type="ECO:0000313" key="5">
    <source>
        <dbReference type="Proteomes" id="UP001144256"/>
    </source>
</evidence>
<dbReference type="Gene3D" id="3.90.1750.20">
    <property type="entry name" value="Putative Large Serine Recombinase, Chain B, Domain 2"/>
    <property type="match status" value="1"/>
</dbReference>
<keyword evidence="5" id="KW-1185">Reference proteome</keyword>
<dbReference type="InterPro" id="IPR006119">
    <property type="entry name" value="Resolv_N"/>
</dbReference>
<dbReference type="GO" id="GO:0003677">
    <property type="term" value="F:DNA binding"/>
    <property type="evidence" value="ECO:0007669"/>
    <property type="project" value="InterPro"/>
</dbReference>
<dbReference type="EMBL" id="BRLB01000002">
    <property type="protein sequence ID" value="GKX29060.1"/>
    <property type="molecule type" value="Genomic_DNA"/>
</dbReference>
<accession>A0A9W5YAI0</accession>
<name>A0A9W5YAI0_9FIRM</name>
<protein>
    <submittedName>
        <fullName evidence="4">Integrase bacteriophage 370.1</fullName>
    </submittedName>
</protein>
<dbReference type="PROSITE" id="PS51736">
    <property type="entry name" value="RECOMBINASES_3"/>
    <property type="match status" value="1"/>
</dbReference>
<dbReference type="RefSeq" id="WP_281814171.1">
    <property type="nucleotide sequence ID" value="NZ_BRLB01000002.1"/>
</dbReference>
<feature type="domain" description="Resolvase/invertase-type recombinase catalytic" evidence="2">
    <location>
        <begin position="1"/>
        <end position="149"/>
    </location>
</feature>
<dbReference type="InterPro" id="IPR038109">
    <property type="entry name" value="DNA_bind_recomb_sf"/>
</dbReference>
<dbReference type="InterPro" id="IPR025827">
    <property type="entry name" value="Zn_ribbon_recom_dom"/>
</dbReference>
<dbReference type="Pfam" id="PF07508">
    <property type="entry name" value="Recombinase"/>
    <property type="match status" value="1"/>
</dbReference>
<evidence type="ECO:0000259" key="3">
    <source>
        <dbReference type="PROSITE" id="PS51737"/>
    </source>
</evidence>
<proteinExistence type="predicted"/>
<dbReference type="GO" id="GO:0000150">
    <property type="term" value="F:DNA strand exchange activity"/>
    <property type="evidence" value="ECO:0007669"/>
    <property type="project" value="InterPro"/>
</dbReference>
<dbReference type="PANTHER" id="PTHR30461">
    <property type="entry name" value="DNA-INVERTASE FROM LAMBDOID PROPHAGE"/>
    <property type="match status" value="1"/>
</dbReference>
<dbReference type="InterPro" id="IPR050639">
    <property type="entry name" value="SSR_resolvase"/>
</dbReference>
<dbReference type="Pfam" id="PF00239">
    <property type="entry name" value="Resolvase"/>
    <property type="match status" value="1"/>
</dbReference>
<evidence type="ECO:0000313" key="4">
    <source>
        <dbReference type="EMBL" id="GKX29060.1"/>
    </source>
</evidence>
<dbReference type="Pfam" id="PF13408">
    <property type="entry name" value="Zn_ribbon_recom"/>
    <property type="match status" value="1"/>
</dbReference>
<dbReference type="SMART" id="SM00857">
    <property type="entry name" value="Resolvase"/>
    <property type="match status" value="1"/>
</dbReference>
<dbReference type="InterPro" id="IPR036162">
    <property type="entry name" value="Resolvase-like_N_sf"/>
</dbReference>
<dbReference type="PANTHER" id="PTHR30461:SF23">
    <property type="entry name" value="DNA RECOMBINASE-RELATED"/>
    <property type="match status" value="1"/>
</dbReference>
<dbReference type="InterPro" id="IPR011109">
    <property type="entry name" value="DNA_bind_recombinase_dom"/>
</dbReference>
<organism evidence="4 5">
    <name type="scientific">Vallitalea longa</name>
    <dbReference type="NCBI Taxonomy" id="2936439"/>
    <lineage>
        <taxon>Bacteria</taxon>
        <taxon>Bacillati</taxon>
        <taxon>Bacillota</taxon>
        <taxon>Clostridia</taxon>
        <taxon>Lachnospirales</taxon>
        <taxon>Vallitaleaceae</taxon>
        <taxon>Vallitalea</taxon>
    </lineage>
</organism>
<dbReference type="PROSITE" id="PS51737">
    <property type="entry name" value="RECOMBINASE_DNA_BIND"/>
    <property type="match status" value="1"/>
</dbReference>
<dbReference type="Proteomes" id="UP001144256">
    <property type="component" value="Unassembled WGS sequence"/>
</dbReference>
<reference evidence="4" key="1">
    <citation type="submission" date="2022-06" db="EMBL/GenBank/DDBJ databases">
        <title>Vallitalea longa sp. nov., an anaerobic bacterium isolated from marine sediment.</title>
        <authorList>
            <person name="Hirano S."/>
            <person name="Terahara T."/>
            <person name="Mori K."/>
            <person name="Hamada M."/>
            <person name="Matsumoto R."/>
            <person name="Kobayashi T."/>
        </authorList>
    </citation>
    <scope>NUCLEOTIDE SEQUENCE</scope>
    <source>
        <strain evidence="4">SH18-1</strain>
    </source>
</reference>
<comment type="caution">
    <text evidence="4">The sequence shown here is derived from an EMBL/GenBank/DDBJ whole genome shotgun (WGS) entry which is preliminary data.</text>
</comment>
<feature type="domain" description="Recombinase" evidence="3">
    <location>
        <begin position="157"/>
        <end position="293"/>
    </location>
</feature>
<dbReference type="SUPFAM" id="SSF53041">
    <property type="entry name" value="Resolvase-like"/>
    <property type="match status" value="1"/>
</dbReference>
<gene>
    <name evidence="4" type="primary">int1</name>
    <name evidence="4" type="ORF">SH1V18_15400</name>
</gene>
<evidence type="ECO:0000259" key="2">
    <source>
        <dbReference type="PROSITE" id="PS51736"/>
    </source>
</evidence>
<dbReference type="CDD" id="cd00338">
    <property type="entry name" value="Ser_Recombinase"/>
    <property type="match status" value="1"/>
</dbReference>
<dbReference type="AlphaFoldDB" id="A0A9W5YAI0"/>
<sequence length="518" mass="60362">MFAVYTRVSTDDQAERGTIESQIDFAKKYCDLHSYDIYKIYKDNGVSGTIPFNKRPEGSKLFEDAKKGLFSAVLIYKLDRLGRSVIVTLNIIDRLEKLGIKIISMTEPFDTSTATGRFMINTLANVSDLERSTILERMWIGANRAAEEGKWLGGIVPYGYIVKDGYLAINDETMSCGFSEADIIKMIYSLYVNDKYSTLRIAEHLNSLNIPTRYAKANRTVLRNNRKQYTANTWRQGRIRNMIISTTYKGIHQYGKKSNKNRDIIEREVPAIVDEDTWNKAQDQLVLNRNYSKRNKKNRDYLLTGLLFCGLCGKPYYGFSYYKKYVTKPPEFKAYYKCYGKINKNDKDYVFCNSKNVDANEIEEYVWNECVEIIQNPSKLESKLDKGRNNTSKDKTSIEREIIQLKEAIKNIELEKESILDLYRKKIIYIDDVKKQLEKIEDEKLHLQLRLKEIKKVHVTPSNEAFIKQLNFFKPSINELETLEPNQKKYIARSLIKKVTIYSVNTNLNYKINIIFNN</sequence>